<evidence type="ECO:0000313" key="1">
    <source>
        <dbReference type="EMBL" id="VAW67811.1"/>
    </source>
</evidence>
<dbReference type="EMBL" id="UOFI01000109">
    <property type="protein sequence ID" value="VAW67811.1"/>
    <property type="molecule type" value="Genomic_DNA"/>
</dbReference>
<evidence type="ECO:0008006" key="2">
    <source>
        <dbReference type="Google" id="ProtNLM"/>
    </source>
</evidence>
<proteinExistence type="predicted"/>
<name>A0A3B0XJR8_9ZZZZ</name>
<protein>
    <recommendedName>
        <fullName evidence="2">Four helix bundle protein</fullName>
    </recommendedName>
</protein>
<accession>A0A3B0XJR8</accession>
<dbReference type="AlphaFoldDB" id="A0A3B0XJR8"/>
<reference evidence="1" key="1">
    <citation type="submission" date="2018-06" db="EMBL/GenBank/DDBJ databases">
        <authorList>
            <person name="Zhirakovskaya E."/>
        </authorList>
    </citation>
    <scope>NUCLEOTIDE SEQUENCE</scope>
</reference>
<organism evidence="1">
    <name type="scientific">hydrothermal vent metagenome</name>
    <dbReference type="NCBI Taxonomy" id="652676"/>
    <lineage>
        <taxon>unclassified sequences</taxon>
        <taxon>metagenomes</taxon>
        <taxon>ecological metagenomes</taxon>
    </lineage>
</organism>
<sequence length="89" mass="10112">MVSKALSRGLARSAGRYKQSLELADYPRQGDLDGRGSLSEKNLLAFCDYMLDSALDQVDYISKLLNLESMHRRIKSYIQARNDGRVWGK</sequence>
<gene>
    <name evidence="1" type="ORF">MNBD_GAMMA09-397</name>
</gene>